<dbReference type="Gene3D" id="3.30.1330.60">
    <property type="entry name" value="OmpA-like domain"/>
    <property type="match status" value="1"/>
</dbReference>
<dbReference type="InterPro" id="IPR036737">
    <property type="entry name" value="OmpA-like_sf"/>
</dbReference>
<dbReference type="RefSeq" id="WP_344614696.1">
    <property type="nucleotide sequence ID" value="NZ_BAAARV010000034.1"/>
</dbReference>
<accession>A0ABN3GMA8</accession>
<protein>
    <recommendedName>
        <fullName evidence="2">OmpA-like domain-containing protein</fullName>
    </recommendedName>
</protein>
<name>A0ABN3GMA8_9ACTN</name>
<dbReference type="EMBL" id="BAAARV010000034">
    <property type="protein sequence ID" value="GAA2355364.1"/>
    <property type="molecule type" value="Genomic_DNA"/>
</dbReference>
<dbReference type="PROSITE" id="PS51123">
    <property type="entry name" value="OMPA_2"/>
    <property type="match status" value="1"/>
</dbReference>
<feature type="domain" description="OmpA-like" evidence="2">
    <location>
        <begin position="1"/>
        <end position="50"/>
    </location>
</feature>
<evidence type="ECO:0000256" key="1">
    <source>
        <dbReference type="PROSITE-ProRule" id="PRU00473"/>
    </source>
</evidence>
<sequence>MPRWVCTPLRSAGANVGTSIFGFGGTHPAVVGGTPQSRAENRRVVVVVTG</sequence>
<comment type="caution">
    <text evidence="3">The sequence shown here is derived from an EMBL/GenBank/DDBJ whole genome shotgun (WGS) entry which is preliminary data.</text>
</comment>
<evidence type="ECO:0000259" key="2">
    <source>
        <dbReference type="PROSITE" id="PS51123"/>
    </source>
</evidence>
<reference evidence="3 4" key="1">
    <citation type="journal article" date="2019" name="Int. J. Syst. Evol. Microbiol.">
        <title>The Global Catalogue of Microorganisms (GCM) 10K type strain sequencing project: providing services to taxonomists for standard genome sequencing and annotation.</title>
        <authorList>
            <consortium name="The Broad Institute Genomics Platform"/>
            <consortium name="The Broad Institute Genome Sequencing Center for Infectious Disease"/>
            <person name="Wu L."/>
            <person name="Ma J."/>
        </authorList>
    </citation>
    <scope>NUCLEOTIDE SEQUENCE [LARGE SCALE GENOMIC DNA]</scope>
    <source>
        <strain evidence="3 4">JCM 3272</strain>
    </source>
</reference>
<dbReference type="SUPFAM" id="SSF103088">
    <property type="entry name" value="OmpA-like"/>
    <property type="match status" value="1"/>
</dbReference>
<evidence type="ECO:0000313" key="3">
    <source>
        <dbReference type="EMBL" id="GAA2355364.1"/>
    </source>
</evidence>
<organism evidence="3 4">
    <name type="scientific">Dactylosporangium salmoneum</name>
    <dbReference type="NCBI Taxonomy" id="53361"/>
    <lineage>
        <taxon>Bacteria</taxon>
        <taxon>Bacillati</taxon>
        <taxon>Actinomycetota</taxon>
        <taxon>Actinomycetes</taxon>
        <taxon>Micromonosporales</taxon>
        <taxon>Micromonosporaceae</taxon>
        <taxon>Dactylosporangium</taxon>
    </lineage>
</organism>
<keyword evidence="4" id="KW-1185">Reference proteome</keyword>
<dbReference type="Proteomes" id="UP001501444">
    <property type="component" value="Unassembled WGS sequence"/>
</dbReference>
<evidence type="ECO:0000313" key="4">
    <source>
        <dbReference type="Proteomes" id="UP001501444"/>
    </source>
</evidence>
<proteinExistence type="predicted"/>
<keyword evidence="1" id="KW-0472">Membrane</keyword>
<gene>
    <name evidence="3" type="ORF">GCM10010170_047750</name>
</gene>
<dbReference type="InterPro" id="IPR006665">
    <property type="entry name" value="OmpA-like"/>
</dbReference>